<dbReference type="GO" id="GO:0008654">
    <property type="term" value="P:phospholipid biosynthetic process"/>
    <property type="evidence" value="ECO:0007669"/>
    <property type="project" value="UniProtKB-KW"/>
</dbReference>
<evidence type="ECO:0000256" key="1">
    <source>
        <dbReference type="ARBA" id="ARBA00001946"/>
    </source>
</evidence>
<dbReference type="InterPro" id="IPR016064">
    <property type="entry name" value="NAD/diacylglycerol_kinase_sf"/>
</dbReference>
<evidence type="ECO:0000256" key="3">
    <source>
        <dbReference type="ARBA" id="ARBA00022516"/>
    </source>
</evidence>
<dbReference type="SMART" id="SM00046">
    <property type="entry name" value="DAGKc"/>
    <property type="match status" value="1"/>
</dbReference>
<dbReference type="Proteomes" id="UP000579281">
    <property type="component" value="Unassembled WGS sequence"/>
</dbReference>
<gene>
    <name evidence="14" type="ORF">HNQ80_004210</name>
</gene>
<dbReference type="GO" id="GO:0005524">
    <property type="term" value="F:ATP binding"/>
    <property type="evidence" value="ECO:0007669"/>
    <property type="project" value="UniProtKB-KW"/>
</dbReference>
<dbReference type="InterPro" id="IPR045540">
    <property type="entry name" value="YegS/DAGK_C"/>
</dbReference>
<accession>A0A841KXA5</accession>
<dbReference type="InterPro" id="IPR005218">
    <property type="entry name" value="Diacylglycerol/lipid_kinase"/>
</dbReference>
<evidence type="ECO:0000256" key="10">
    <source>
        <dbReference type="ARBA" id="ARBA00023098"/>
    </source>
</evidence>
<comment type="similarity">
    <text evidence="2">Belongs to the diacylglycerol/lipid kinase family.</text>
</comment>
<keyword evidence="11" id="KW-0594">Phospholipid biosynthesis</keyword>
<evidence type="ECO:0000256" key="12">
    <source>
        <dbReference type="ARBA" id="ARBA00023264"/>
    </source>
</evidence>
<keyword evidence="8" id="KW-0067">ATP-binding</keyword>
<dbReference type="InterPro" id="IPR001206">
    <property type="entry name" value="Diacylglycerol_kinase_cat_dom"/>
</dbReference>
<dbReference type="GO" id="GO:0005886">
    <property type="term" value="C:plasma membrane"/>
    <property type="evidence" value="ECO:0007669"/>
    <property type="project" value="TreeGrafter"/>
</dbReference>
<keyword evidence="7 14" id="KW-0418">Kinase</keyword>
<keyword evidence="12" id="KW-1208">Phospholipid metabolism</keyword>
<protein>
    <submittedName>
        <fullName evidence="14">YegS/Rv2252/BmrU family lipid kinase</fullName>
    </submittedName>
</protein>
<comment type="caution">
    <text evidence="14">The sequence shown here is derived from an EMBL/GenBank/DDBJ whole genome shotgun (WGS) entry which is preliminary data.</text>
</comment>
<evidence type="ECO:0000256" key="7">
    <source>
        <dbReference type="ARBA" id="ARBA00022777"/>
    </source>
</evidence>
<evidence type="ECO:0000256" key="5">
    <source>
        <dbReference type="ARBA" id="ARBA00022723"/>
    </source>
</evidence>
<evidence type="ECO:0000313" key="15">
    <source>
        <dbReference type="Proteomes" id="UP000579281"/>
    </source>
</evidence>
<evidence type="ECO:0000256" key="6">
    <source>
        <dbReference type="ARBA" id="ARBA00022741"/>
    </source>
</evidence>
<evidence type="ECO:0000259" key="13">
    <source>
        <dbReference type="PROSITE" id="PS50146"/>
    </source>
</evidence>
<evidence type="ECO:0000313" key="14">
    <source>
        <dbReference type="EMBL" id="MBB6218071.1"/>
    </source>
</evidence>
<dbReference type="InterPro" id="IPR050187">
    <property type="entry name" value="Lipid_Phosphate_FormReg"/>
</dbReference>
<feature type="domain" description="DAGKc" evidence="13">
    <location>
        <begin position="1"/>
        <end position="128"/>
    </location>
</feature>
<proteinExistence type="inferred from homology"/>
<keyword evidence="5" id="KW-0479">Metal-binding</keyword>
<evidence type="ECO:0000256" key="8">
    <source>
        <dbReference type="ARBA" id="ARBA00022840"/>
    </source>
</evidence>
<dbReference type="PANTHER" id="PTHR12358">
    <property type="entry name" value="SPHINGOSINE KINASE"/>
    <property type="match status" value="1"/>
</dbReference>
<keyword evidence="9" id="KW-0460">Magnesium</keyword>
<comment type="cofactor">
    <cofactor evidence="1">
        <name>Mg(2+)</name>
        <dbReference type="ChEBI" id="CHEBI:18420"/>
    </cofactor>
</comment>
<evidence type="ECO:0000256" key="2">
    <source>
        <dbReference type="ARBA" id="ARBA00005983"/>
    </source>
</evidence>
<dbReference type="InterPro" id="IPR017438">
    <property type="entry name" value="ATP-NAD_kinase_N"/>
</dbReference>
<name>A0A841KXA5_9FIRM</name>
<dbReference type="PANTHER" id="PTHR12358:SF106">
    <property type="entry name" value="LIPID KINASE YEGS"/>
    <property type="match status" value="1"/>
</dbReference>
<keyword evidence="15" id="KW-1185">Reference proteome</keyword>
<dbReference type="Gene3D" id="2.60.200.40">
    <property type="match status" value="1"/>
</dbReference>
<keyword evidence="6" id="KW-0547">Nucleotide-binding</keyword>
<dbReference type="Pfam" id="PF00781">
    <property type="entry name" value="DAGK_cat"/>
    <property type="match status" value="1"/>
</dbReference>
<dbReference type="Pfam" id="PF19279">
    <property type="entry name" value="YegS_C"/>
    <property type="match status" value="1"/>
</dbReference>
<evidence type="ECO:0000256" key="11">
    <source>
        <dbReference type="ARBA" id="ARBA00023209"/>
    </source>
</evidence>
<keyword evidence="10" id="KW-0443">Lipid metabolism</keyword>
<evidence type="ECO:0000256" key="4">
    <source>
        <dbReference type="ARBA" id="ARBA00022679"/>
    </source>
</evidence>
<dbReference type="NCBIfam" id="TIGR00147">
    <property type="entry name" value="YegS/Rv2252/BmrU family lipid kinase"/>
    <property type="match status" value="1"/>
</dbReference>
<dbReference type="EMBL" id="JACHEN010000032">
    <property type="protein sequence ID" value="MBB6218071.1"/>
    <property type="molecule type" value="Genomic_DNA"/>
</dbReference>
<dbReference type="SUPFAM" id="SSF111331">
    <property type="entry name" value="NAD kinase/diacylglycerol kinase-like"/>
    <property type="match status" value="1"/>
</dbReference>
<dbReference type="GO" id="GO:0016301">
    <property type="term" value="F:kinase activity"/>
    <property type="evidence" value="ECO:0007669"/>
    <property type="project" value="UniProtKB-KW"/>
</dbReference>
<dbReference type="PROSITE" id="PS50146">
    <property type="entry name" value="DAGK"/>
    <property type="match status" value="1"/>
</dbReference>
<dbReference type="Gene3D" id="3.40.50.10330">
    <property type="entry name" value="Probable inorganic polyphosphate/atp-NAD kinase, domain 1"/>
    <property type="match status" value="1"/>
</dbReference>
<evidence type="ECO:0000256" key="9">
    <source>
        <dbReference type="ARBA" id="ARBA00022842"/>
    </source>
</evidence>
<organism evidence="14 15">
    <name type="scientific">Anaerosolibacter carboniphilus</name>
    <dbReference type="NCBI Taxonomy" id="1417629"/>
    <lineage>
        <taxon>Bacteria</taxon>
        <taxon>Bacillati</taxon>
        <taxon>Bacillota</taxon>
        <taxon>Clostridia</taxon>
        <taxon>Peptostreptococcales</taxon>
        <taxon>Thermotaleaceae</taxon>
        <taxon>Anaerosolibacter</taxon>
    </lineage>
</organism>
<dbReference type="AlphaFoldDB" id="A0A841KXA5"/>
<sequence length="291" mass="31877">MDWMFIINPVAGKGKGRIIAQQIHQFMKDKVIPYDIRFTRYKGDGEILAKEAVIRGCSTIIAVGGDGTIYEVINGMGLKTAALGIVPSGTGNDLAKTLGIPKSPMKALKIIYGGHKVIIDCGQANGRYFLNVASVGLDAEIVKETENIKKYIKGPSAYAVGVLKTLLHFRNKEILLEIDGIQIKRQIMLVAVANGRYYGGGMKIAPQAEIEDGYFDICIINRISKGKLLRLFPTIFSGEHMKIKEVELIRGKIIKISGIERLMLNVDGDIVGEAPVSIEIYRGGIEVFVPQ</sequence>
<dbReference type="GO" id="GO:0046872">
    <property type="term" value="F:metal ion binding"/>
    <property type="evidence" value="ECO:0007669"/>
    <property type="project" value="UniProtKB-KW"/>
</dbReference>
<reference evidence="14 15" key="1">
    <citation type="submission" date="2020-08" db="EMBL/GenBank/DDBJ databases">
        <title>Genomic Encyclopedia of Type Strains, Phase IV (KMG-IV): sequencing the most valuable type-strain genomes for metagenomic binning, comparative biology and taxonomic classification.</title>
        <authorList>
            <person name="Goeker M."/>
        </authorList>
    </citation>
    <scope>NUCLEOTIDE SEQUENCE [LARGE SCALE GENOMIC DNA]</scope>
    <source>
        <strain evidence="14 15">DSM 103526</strain>
    </source>
</reference>
<keyword evidence="4" id="KW-0808">Transferase</keyword>
<keyword evidence="3" id="KW-0444">Lipid biosynthesis</keyword>
<dbReference type="RefSeq" id="WP_184312570.1">
    <property type="nucleotide sequence ID" value="NZ_JACHEN010000032.1"/>
</dbReference>